<name>A0A8S1VKI4_PAROT</name>
<dbReference type="OMA" id="RIQNQCD"/>
<evidence type="ECO:0000256" key="1">
    <source>
        <dbReference type="SAM" id="Coils"/>
    </source>
</evidence>
<sequence length="682" mass="79688">MSQFEINSQSQIPVQERSKFNSNRYIGSNTLNGYNQNTLEQNESVPQASSQPNKNQQIGSKLASDTQYDYSQMGKQTIKDQDQSEQIQKLTKEIDTLKYQWRALEQENQSLKYDNIQLNQRNKSSMNEIQELQDQILISKNENKRLTNIVQEDQFLLIDVQKLRKQVEMNRGLEYKIIDLDQQLISLNKQLLESKKQNAFLESDLQNQKEIIEKCKSQIRDQTLAYESQVLKNEQLLNDNRKMKLALDSINQDLNQEQEQNQILNQKLSQISSGAKDQISNLQKSQSNLNIQNEQLKNQINLLQQKEKELQVSQTLNIQQESKIAQINQQLNEQQRQIEQSKAAISSAKAEYNKMVAACQQQDQEIKKLKEKINSMTQQNTLIQNKCTQLEKSLEEGQQKSQMLSQDLKGQLEKWKNYGTQLEQELKKRETALVNLGNDYIKSESQLKAALDVQTQLRNERTASLGKLKEMHADLLTYEKKSDSLERNVVALQSQIQNSYQHQERLEQEKQVLNQELKKLVDELRRIQNQCDLRDRDIQDLRTQNSLLGERNITLERELSLERDKQLQLDSKVRTLENEIHKLNFQHTLRQQYSWNTDPQLSLGNSKPLFPELSQDFYSPQTNIQGINSPKYPQYGIQVQPNYKPTEVQNSGLENQSSNLMHQIKSQNQNSKFQIQPEYQLN</sequence>
<keyword evidence="4" id="KW-1185">Reference proteome</keyword>
<keyword evidence="1" id="KW-0175">Coiled coil</keyword>
<feature type="region of interest" description="Disordered" evidence="2">
    <location>
        <begin position="1"/>
        <end position="36"/>
    </location>
</feature>
<accession>A0A8S1VKI4</accession>
<feature type="coiled-coil region" evidence="1">
    <location>
        <begin position="177"/>
        <end position="386"/>
    </location>
</feature>
<feature type="coiled-coil region" evidence="1">
    <location>
        <begin position="87"/>
        <end position="149"/>
    </location>
</feature>
<comment type="caution">
    <text evidence="3">The sequence shown here is derived from an EMBL/GenBank/DDBJ whole genome shotgun (WGS) entry which is preliminary data.</text>
</comment>
<reference evidence="3" key="1">
    <citation type="submission" date="2021-01" db="EMBL/GenBank/DDBJ databases">
        <authorList>
            <consortium name="Genoscope - CEA"/>
            <person name="William W."/>
        </authorList>
    </citation>
    <scope>NUCLEOTIDE SEQUENCE</scope>
</reference>
<feature type="compositionally biased region" description="Polar residues" evidence="2">
    <location>
        <begin position="20"/>
        <end position="36"/>
    </location>
</feature>
<gene>
    <name evidence="3" type="ORF">POCTA_138.1.T0670247</name>
</gene>
<proteinExistence type="predicted"/>
<protein>
    <submittedName>
        <fullName evidence="3">Uncharacterized protein</fullName>
    </submittedName>
</protein>
<feature type="coiled-coil region" evidence="1">
    <location>
        <begin position="468"/>
        <end position="558"/>
    </location>
</feature>
<dbReference type="OrthoDB" id="301310at2759"/>
<dbReference type="Proteomes" id="UP000683925">
    <property type="component" value="Unassembled WGS sequence"/>
</dbReference>
<dbReference type="AlphaFoldDB" id="A0A8S1VKI4"/>
<evidence type="ECO:0000313" key="4">
    <source>
        <dbReference type="Proteomes" id="UP000683925"/>
    </source>
</evidence>
<organism evidence="3 4">
    <name type="scientific">Paramecium octaurelia</name>
    <dbReference type="NCBI Taxonomy" id="43137"/>
    <lineage>
        <taxon>Eukaryota</taxon>
        <taxon>Sar</taxon>
        <taxon>Alveolata</taxon>
        <taxon>Ciliophora</taxon>
        <taxon>Intramacronucleata</taxon>
        <taxon>Oligohymenophorea</taxon>
        <taxon>Peniculida</taxon>
        <taxon>Parameciidae</taxon>
        <taxon>Paramecium</taxon>
    </lineage>
</organism>
<dbReference type="EMBL" id="CAJJDP010000066">
    <property type="protein sequence ID" value="CAD8176745.1"/>
    <property type="molecule type" value="Genomic_DNA"/>
</dbReference>
<evidence type="ECO:0000256" key="2">
    <source>
        <dbReference type="SAM" id="MobiDB-lite"/>
    </source>
</evidence>
<feature type="compositionally biased region" description="Polar residues" evidence="2">
    <location>
        <begin position="1"/>
        <end position="13"/>
    </location>
</feature>
<evidence type="ECO:0000313" key="3">
    <source>
        <dbReference type="EMBL" id="CAD8176745.1"/>
    </source>
</evidence>